<feature type="transmembrane region" description="Helical" evidence="9">
    <location>
        <begin position="6"/>
        <end position="28"/>
    </location>
</feature>
<organism evidence="10 11">
    <name type="scientific">Oryctes borbonicus</name>
    <dbReference type="NCBI Taxonomy" id="1629725"/>
    <lineage>
        <taxon>Eukaryota</taxon>
        <taxon>Metazoa</taxon>
        <taxon>Ecdysozoa</taxon>
        <taxon>Arthropoda</taxon>
        <taxon>Hexapoda</taxon>
        <taxon>Insecta</taxon>
        <taxon>Pterygota</taxon>
        <taxon>Neoptera</taxon>
        <taxon>Endopterygota</taxon>
        <taxon>Coleoptera</taxon>
        <taxon>Polyphaga</taxon>
        <taxon>Scarabaeiformia</taxon>
        <taxon>Scarabaeidae</taxon>
        <taxon>Dynastinae</taxon>
        <taxon>Oryctes</taxon>
    </lineage>
</organism>
<keyword evidence="4" id="KW-0732">Signal</keyword>
<keyword evidence="6" id="KW-0333">Golgi apparatus</keyword>
<evidence type="ECO:0000256" key="6">
    <source>
        <dbReference type="ARBA" id="ARBA00023034"/>
    </source>
</evidence>
<keyword evidence="5 9" id="KW-1133">Transmembrane helix</keyword>
<evidence type="ECO:0000313" key="11">
    <source>
        <dbReference type="Proteomes" id="UP000051574"/>
    </source>
</evidence>
<gene>
    <name evidence="10" type="ORF">AMK59_3533</name>
</gene>
<comment type="subcellular location">
    <subcellularLocation>
        <location evidence="1">Golgi apparatus membrane</location>
        <topology evidence="1">Single-pass type I membrane protein</topology>
    </subcellularLocation>
</comment>
<dbReference type="EMBL" id="LJIG01009677">
    <property type="protein sequence ID" value="KRT82602.1"/>
    <property type="molecule type" value="Genomic_DNA"/>
</dbReference>
<reference evidence="10 11" key="1">
    <citation type="submission" date="2015-09" db="EMBL/GenBank/DDBJ databases">
        <title>Draft genome of the scarab beetle Oryctes borbonicus.</title>
        <authorList>
            <person name="Meyer J.M."/>
            <person name="Markov G.V."/>
            <person name="Baskaran P."/>
            <person name="Herrmann M."/>
            <person name="Sommer R.J."/>
            <person name="Roedelsperger C."/>
        </authorList>
    </citation>
    <scope>NUCLEOTIDE SEQUENCE [LARGE SCALE GENOMIC DNA]</scope>
    <source>
        <strain evidence="10">OB123</strain>
        <tissue evidence="10">Whole animal</tissue>
    </source>
</reference>
<comment type="caution">
    <text evidence="10">The sequence shown here is derived from an EMBL/GenBank/DDBJ whole genome shotgun (WGS) entry which is preliminary data.</text>
</comment>
<dbReference type="Pfam" id="PF12280">
    <property type="entry name" value="BSMAP"/>
    <property type="match status" value="1"/>
</dbReference>
<proteinExistence type="inferred from homology"/>
<keyword evidence="11" id="KW-1185">Reference proteome</keyword>
<dbReference type="Proteomes" id="UP000051574">
    <property type="component" value="Unassembled WGS sequence"/>
</dbReference>
<accession>A0A0T6B5C6</accession>
<evidence type="ECO:0000256" key="2">
    <source>
        <dbReference type="ARBA" id="ARBA00009643"/>
    </source>
</evidence>
<dbReference type="PANTHER" id="PTHR28652:SF2">
    <property type="entry name" value="TRANSMEMBRANE PROTEIN 59-LIKE PROTEIN"/>
    <property type="match status" value="1"/>
</dbReference>
<sequence length="134" mass="15334">MSRLGFKIQVYLITIIMYCYSVNGYYFVNDVKKEENLCNNVCTDSFFELPVLNNAQDICERGCRLFNIIYLTDGHSINDTKEQCDLSCKEAYTKEENKGASLIACLIGCNIMAKRKEVGIYDTICSFKTTTHVF</sequence>
<evidence type="ECO:0000256" key="1">
    <source>
        <dbReference type="ARBA" id="ARBA00004614"/>
    </source>
</evidence>
<comment type="similarity">
    <text evidence="2">Belongs to the TMEM59 family.</text>
</comment>
<keyword evidence="7 9" id="KW-0472">Membrane</keyword>
<evidence type="ECO:0000313" key="10">
    <source>
        <dbReference type="EMBL" id="KRT82602.1"/>
    </source>
</evidence>
<evidence type="ECO:0000256" key="8">
    <source>
        <dbReference type="ARBA" id="ARBA00023180"/>
    </source>
</evidence>
<evidence type="ECO:0000256" key="9">
    <source>
        <dbReference type="SAM" id="Phobius"/>
    </source>
</evidence>
<dbReference type="AlphaFoldDB" id="A0A0T6B5C6"/>
<evidence type="ECO:0000256" key="3">
    <source>
        <dbReference type="ARBA" id="ARBA00022692"/>
    </source>
</evidence>
<dbReference type="GO" id="GO:0000139">
    <property type="term" value="C:Golgi membrane"/>
    <property type="evidence" value="ECO:0007669"/>
    <property type="project" value="UniProtKB-SubCell"/>
</dbReference>
<dbReference type="PANTHER" id="PTHR28652">
    <property type="entry name" value="TRANSMEMBRANE PROTEIN 59-LIKE PROTEIN"/>
    <property type="match status" value="1"/>
</dbReference>
<evidence type="ECO:0000256" key="4">
    <source>
        <dbReference type="ARBA" id="ARBA00022729"/>
    </source>
</evidence>
<protein>
    <submittedName>
        <fullName evidence="10">Uncharacterized protein</fullName>
    </submittedName>
</protein>
<evidence type="ECO:0000256" key="7">
    <source>
        <dbReference type="ARBA" id="ARBA00023136"/>
    </source>
</evidence>
<dbReference type="InterPro" id="IPR022065">
    <property type="entry name" value="Uncharacterised_TMEM59"/>
</dbReference>
<dbReference type="OrthoDB" id="6371519at2759"/>
<keyword evidence="8" id="KW-0325">Glycoprotein</keyword>
<keyword evidence="3 9" id="KW-0812">Transmembrane</keyword>
<name>A0A0T6B5C6_9SCAR</name>
<evidence type="ECO:0000256" key="5">
    <source>
        <dbReference type="ARBA" id="ARBA00022989"/>
    </source>
</evidence>